<dbReference type="InterPro" id="IPR050765">
    <property type="entry name" value="Riboflavin_Biosynth_HTPR"/>
</dbReference>
<evidence type="ECO:0000313" key="20">
    <source>
        <dbReference type="EMBL" id="KRN08924.1"/>
    </source>
</evidence>
<dbReference type="CDD" id="cd01284">
    <property type="entry name" value="Riboflavin_deaminase-reductase"/>
    <property type="match status" value="1"/>
</dbReference>
<evidence type="ECO:0000259" key="18">
    <source>
        <dbReference type="PROSITE" id="PS51747"/>
    </source>
</evidence>
<evidence type="ECO:0000256" key="6">
    <source>
        <dbReference type="ARBA" id="ARBA00022619"/>
    </source>
</evidence>
<keyword evidence="10 14" id="KW-0560">Oxidoreductase</keyword>
<dbReference type="PROSITE" id="PS51747">
    <property type="entry name" value="CYT_DCMP_DEAMINASES_2"/>
    <property type="match status" value="1"/>
</dbReference>
<dbReference type="InterPro" id="IPR002734">
    <property type="entry name" value="RibDG_C"/>
</dbReference>
<reference evidence="19 21" key="1">
    <citation type="submission" date="2012-06" db="EMBL/GenBank/DDBJ databases">
        <title>Draft genome sequence of Lactobacillus gigeriorum CRBIP 24.85T, isolated from chicken crop.</title>
        <authorList>
            <person name="Cousin S."/>
            <person name="Ma L."/>
            <person name="Creno S."/>
            <person name="Clermont D."/>
            <person name="Loux V."/>
            <person name="Bizet C."/>
            <person name="Bouchier C."/>
        </authorList>
    </citation>
    <scope>NUCLEOTIDE SEQUENCE [LARGE SCALE GENOMIC DNA]</scope>
    <source>
        <strain evidence="21">CRBIP 24.85T</strain>
        <strain evidence="19">Type strain: CRBIP 24.85</strain>
    </source>
</reference>
<dbReference type="NCBIfam" id="TIGR00326">
    <property type="entry name" value="eubact_ribD"/>
    <property type="match status" value="1"/>
</dbReference>
<dbReference type="InterPro" id="IPR024072">
    <property type="entry name" value="DHFR-like_dom_sf"/>
</dbReference>
<proteinExistence type="inferred from homology"/>
<evidence type="ECO:0000256" key="8">
    <source>
        <dbReference type="ARBA" id="ARBA00022833"/>
    </source>
</evidence>
<gene>
    <name evidence="19" type="ORF">BN52_05670</name>
    <name evidence="20" type="ORF">FC38_GL001652</name>
</gene>
<dbReference type="InterPro" id="IPR016192">
    <property type="entry name" value="APOBEC/CMP_deaminase_Zn-bd"/>
</dbReference>
<keyword evidence="22" id="KW-1185">Reference proteome</keyword>
<dbReference type="InterPro" id="IPR002125">
    <property type="entry name" value="CMP_dCMP_dom"/>
</dbReference>
<keyword evidence="6 14" id="KW-0686">Riboflavin biosynthesis</keyword>
<evidence type="ECO:0000256" key="15">
    <source>
        <dbReference type="PIRSR" id="PIRSR006769-1"/>
    </source>
</evidence>
<evidence type="ECO:0000256" key="12">
    <source>
        <dbReference type="ARBA" id="ARBA00049861"/>
    </source>
</evidence>
<evidence type="ECO:0000313" key="21">
    <source>
        <dbReference type="Proteomes" id="UP000009326"/>
    </source>
</evidence>
<evidence type="ECO:0000256" key="4">
    <source>
        <dbReference type="ARBA" id="ARBA00005259"/>
    </source>
</evidence>
<dbReference type="InterPro" id="IPR016193">
    <property type="entry name" value="Cytidine_deaminase-like"/>
</dbReference>
<dbReference type="Pfam" id="PF01872">
    <property type="entry name" value="RibD_C"/>
    <property type="match status" value="1"/>
</dbReference>
<name>I7K1R4_9LACO</name>
<evidence type="ECO:0000256" key="7">
    <source>
        <dbReference type="ARBA" id="ARBA00022723"/>
    </source>
</evidence>
<dbReference type="UniPathway" id="UPA00275">
    <property type="reaction ID" value="UER00401"/>
</dbReference>
<evidence type="ECO:0000256" key="2">
    <source>
        <dbReference type="ARBA" id="ARBA00004882"/>
    </source>
</evidence>
<feature type="binding site" evidence="17">
    <location>
        <position position="77"/>
    </location>
    <ligand>
        <name>Zn(2+)</name>
        <dbReference type="ChEBI" id="CHEBI:29105"/>
        <note>catalytic</note>
    </ligand>
</feature>
<feature type="binding site" evidence="16">
    <location>
        <position position="156"/>
    </location>
    <ligand>
        <name>NADP(+)</name>
        <dbReference type="ChEBI" id="CHEBI:58349"/>
    </ligand>
</feature>
<feature type="binding site" evidence="17">
    <location>
        <position position="86"/>
    </location>
    <ligand>
        <name>Zn(2+)</name>
        <dbReference type="ChEBI" id="CHEBI:29105"/>
        <note>catalytic</note>
    </ligand>
</feature>
<dbReference type="PATRIC" id="fig|1423751.3.peg.1707"/>
<accession>I7K1R4</accession>
<dbReference type="GO" id="GO:0008835">
    <property type="term" value="F:diaminohydroxyphosphoribosylaminopyrimidine deaminase activity"/>
    <property type="evidence" value="ECO:0007669"/>
    <property type="project" value="UniProtKB-EC"/>
</dbReference>
<dbReference type="Proteomes" id="UP000051521">
    <property type="component" value="Unassembled WGS sequence"/>
</dbReference>
<comment type="catalytic activity">
    <reaction evidence="13 14">
        <text>2,5-diamino-6-hydroxy-4-(5-phosphoribosylamino)-pyrimidine + H2O + H(+) = 5-amino-6-(5-phospho-D-ribosylamino)uracil + NH4(+)</text>
        <dbReference type="Rhea" id="RHEA:21868"/>
        <dbReference type="ChEBI" id="CHEBI:15377"/>
        <dbReference type="ChEBI" id="CHEBI:15378"/>
        <dbReference type="ChEBI" id="CHEBI:28938"/>
        <dbReference type="ChEBI" id="CHEBI:58453"/>
        <dbReference type="ChEBI" id="CHEBI:58614"/>
        <dbReference type="EC" id="3.5.4.26"/>
    </reaction>
</comment>
<dbReference type="SUPFAM" id="SSF53597">
    <property type="entry name" value="Dihydrofolate reductase-like"/>
    <property type="match status" value="1"/>
</dbReference>
<comment type="pathway">
    <text evidence="2 14">Cofactor biosynthesis; riboflavin biosynthesis; 5-amino-6-(D-ribitylamino)uracil from GTP: step 2/4.</text>
</comment>
<keyword evidence="11" id="KW-0511">Multifunctional enzyme</keyword>
<feature type="binding site" evidence="16">
    <location>
        <begin position="288"/>
        <end position="294"/>
    </location>
    <ligand>
        <name>NADP(+)</name>
        <dbReference type="ChEBI" id="CHEBI:58349"/>
    </ligand>
</feature>
<keyword evidence="7 14" id="KW-0479">Metal-binding</keyword>
<dbReference type="PANTHER" id="PTHR38011:SF7">
    <property type="entry name" value="2,5-DIAMINO-6-RIBOSYLAMINO-4(3H)-PYRIMIDINONE 5'-PHOSPHATE REDUCTASE"/>
    <property type="match status" value="1"/>
</dbReference>
<evidence type="ECO:0000256" key="11">
    <source>
        <dbReference type="ARBA" id="ARBA00023268"/>
    </source>
</evidence>
<dbReference type="EC" id="1.1.1.193" evidence="14"/>
<dbReference type="PROSITE" id="PS00903">
    <property type="entry name" value="CYT_DCMP_DEAMINASES_1"/>
    <property type="match status" value="1"/>
</dbReference>
<feature type="binding site" evidence="16">
    <location>
        <position position="205"/>
    </location>
    <ligand>
        <name>substrate</name>
    </ligand>
</feature>
<dbReference type="AlphaFoldDB" id="I7K1R4"/>
<dbReference type="GO" id="GO:0008703">
    <property type="term" value="F:5-amino-6-(5-phosphoribosylamino)uracil reductase activity"/>
    <property type="evidence" value="ECO:0007669"/>
    <property type="project" value="UniProtKB-EC"/>
</dbReference>
<dbReference type="GO" id="GO:0008270">
    <property type="term" value="F:zinc ion binding"/>
    <property type="evidence" value="ECO:0007669"/>
    <property type="project" value="InterPro"/>
</dbReference>
<dbReference type="GO" id="GO:0009231">
    <property type="term" value="P:riboflavin biosynthetic process"/>
    <property type="evidence" value="ECO:0007669"/>
    <property type="project" value="UniProtKB-UniPathway"/>
</dbReference>
<evidence type="ECO:0000256" key="10">
    <source>
        <dbReference type="ARBA" id="ARBA00023002"/>
    </source>
</evidence>
<dbReference type="Proteomes" id="UP000009326">
    <property type="component" value="Unassembled WGS sequence"/>
</dbReference>
<dbReference type="PIRSF" id="PIRSF006769">
    <property type="entry name" value="RibD"/>
    <property type="match status" value="1"/>
</dbReference>
<dbReference type="OrthoDB" id="9800865at2"/>
<dbReference type="PANTHER" id="PTHR38011">
    <property type="entry name" value="DIHYDROFOLATE REDUCTASE FAMILY PROTEIN (AFU_ORTHOLOGUE AFUA_8G06820)"/>
    <property type="match status" value="1"/>
</dbReference>
<dbReference type="SUPFAM" id="SSF53927">
    <property type="entry name" value="Cytidine deaminase-like"/>
    <property type="match status" value="1"/>
</dbReference>
<organism evidence="19 21">
    <name type="scientific">Lactobacillus gigeriorum DSM 23908 = CRBIP 24.85</name>
    <dbReference type="NCBI Taxonomy" id="1423751"/>
    <lineage>
        <taxon>Bacteria</taxon>
        <taxon>Bacillati</taxon>
        <taxon>Bacillota</taxon>
        <taxon>Bacilli</taxon>
        <taxon>Lactobacillales</taxon>
        <taxon>Lactobacillaceae</taxon>
        <taxon>Lactobacillus</taxon>
    </lineage>
</organism>
<evidence type="ECO:0000256" key="17">
    <source>
        <dbReference type="PIRSR" id="PIRSR006769-3"/>
    </source>
</evidence>
<evidence type="ECO:0000256" key="13">
    <source>
        <dbReference type="ARBA" id="ARBA00049886"/>
    </source>
</evidence>
<evidence type="ECO:0000256" key="1">
    <source>
        <dbReference type="ARBA" id="ARBA00002151"/>
    </source>
</evidence>
<evidence type="ECO:0000256" key="14">
    <source>
        <dbReference type="PIRNR" id="PIRNR006769"/>
    </source>
</evidence>
<evidence type="ECO:0000256" key="5">
    <source>
        <dbReference type="ARBA" id="ARBA00007417"/>
    </source>
</evidence>
<evidence type="ECO:0000256" key="16">
    <source>
        <dbReference type="PIRSR" id="PIRSR006769-2"/>
    </source>
</evidence>
<dbReference type="Gene3D" id="3.40.140.10">
    <property type="entry name" value="Cytidine Deaminase, domain 2"/>
    <property type="match status" value="1"/>
</dbReference>
<reference evidence="20 22" key="2">
    <citation type="journal article" date="2015" name="Genome Announc.">
        <title>Expanding the biotechnology potential of lactobacilli through comparative genomics of 213 strains and associated genera.</title>
        <authorList>
            <person name="Sun Z."/>
            <person name="Harris H.M."/>
            <person name="McCann A."/>
            <person name="Guo C."/>
            <person name="Argimon S."/>
            <person name="Zhang W."/>
            <person name="Yang X."/>
            <person name="Jeffery I.B."/>
            <person name="Cooney J.C."/>
            <person name="Kagawa T.F."/>
            <person name="Liu W."/>
            <person name="Song Y."/>
            <person name="Salvetti E."/>
            <person name="Wrobel A."/>
            <person name="Rasinkangas P."/>
            <person name="Parkhill J."/>
            <person name="Rea M.C."/>
            <person name="O'Sullivan O."/>
            <person name="Ritari J."/>
            <person name="Douillard F.P."/>
            <person name="Paul Ross R."/>
            <person name="Yang R."/>
            <person name="Briner A.E."/>
            <person name="Felis G.E."/>
            <person name="de Vos W.M."/>
            <person name="Barrangou R."/>
            <person name="Klaenhammer T.R."/>
            <person name="Caufield P.W."/>
            <person name="Cui Y."/>
            <person name="Zhang H."/>
            <person name="O'Toole P.W."/>
        </authorList>
    </citation>
    <scope>NUCLEOTIDE SEQUENCE [LARGE SCALE GENOMIC DNA]</scope>
    <source>
        <strain evidence="20 22">DSM 23908</strain>
    </source>
</reference>
<feature type="binding site" evidence="17">
    <location>
        <position position="51"/>
    </location>
    <ligand>
        <name>Zn(2+)</name>
        <dbReference type="ChEBI" id="CHEBI:29105"/>
        <note>catalytic</note>
    </ligand>
</feature>
<comment type="catalytic activity">
    <reaction evidence="12 14">
        <text>5-amino-6-(5-phospho-D-ribitylamino)uracil + NADP(+) = 5-amino-6-(5-phospho-D-ribosylamino)uracil + NADPH + H(+)</text>
        <dbReference type="Rhea" id="RHEA:17845"/>
        <dbReference type="ChEBI" id="CHEBI:15378"/>
        <dbReference type="ChEBI" id="CHEBI:57783"/>
        <dbReference type="ChEBI" id="CHEBI:58349"/>
        <dbReference type="ChEBI" id="CHEBI:58421"/>
        <dbReference type="ChEBI" id="CHEBI:58453"/>
        <dbReference type="EC" id="1.1.1.193"/>
    </reaction>
</comment>
<comment type="function">
    <text evidence="1 14">Converts 2,5-diamino-6-(ribosylamino)-4(3h)-pyrimidinone 5'-phosphate into 5-amino-6-(ribosylamino)-2,4(1h,3h)-pyrimidinedione 5'-phosphate.</text>
</comment>
<comment type="similarity">
    <text evidence="4 14">In the N-terminal section; belongs to the cytidine and deoxycytidylate deaminase family.</text>
</comment>
<feature type="active site" description="Proton donor" evidence="15">
    <location>
        <position position="53"/>
    </location>
</feature>
<evidence type="ECO:0000313" key="19">
    <source>
        <dbReference type="EMBL" id="CCI87600.1"/>
    </source>
</evidence>
<evidence type="ECO:0000256" key="3">
    <source>
        <dbReference type="ARBA" id="ARBA00004910"/>
    </source>
</evidence>
<evidence type="ECO:0000256" key="9">
    <source>
        <dbReference type="ARBA" id="ARBA00022857"/>
    </source>
</evidence>
<comment type="pathway">
    <text evidence="3 14">Cofactor biosynthesis; riboflavin biosynthesis; 5-amino-6-(D-ribitylamino)uracil from GTP: step 3/4.</text>
</comment>
<dbReference type="Pfam" id="PF00383">
    <property type="entry name" value="dCMP_cyt_deam_1"/>
    <property type="match status" value="1"/>
</dbReference>
<feature type="binding site" evidence="16">
    <location>
        <position position="185"/>
    </location>
    <ligand>
        <name>substrate</name>
    </ligand>
</feature>
<protein>
    <recommendedName>
        <fullName evidence="14">Riboflavin biosynthesis protein RibD</fullName>
    </recommendedName>
    <domain>
        <recommendedName>
            <fullName evidence="14">Diaminohydroxyphosphoribosylaminopyrimidine deaminase</fullName>
            <shortName evidence="14">DRAP deaminase</shortName>
            <ecNumber evidence="14">3.5.4.26</ecNumber>
        </recommendedName>
        <alternativeName>
            <fullName evidence="14">Riboflavin-specific deaminase</fullName>
        </alternativeName>
    </domain>
    <domain>
        <recommendedName>
            <fullName evidence="14">5-amino-6-(5-phosphoribosylamino)uracil reductase</fullName>
            <ecNumber evidence="14">1.1.1.193</ecNumber>
        </recommendedName>
        <alternativeName>
            <fullName evidence="14">HTP reductase</fullName>
        </alternativeName>
    </domain>
</protein>
<keyword evidence="9 14" id="KW-0521">NADP</keyword>
<feature type="binding site" evidence="16">
    <location>
        <position position="286"/>
    </location>
    <ligand>
        <name>substrate</name>
    </ligand>
</feature>
<dbReference type="InterPro" id="IPR004794">
    <property type="entry name" value="Eubact_RibD"/>
</dbReference>
<keyword evidence="8 14" id="KW-0862">Zinc</keyword>
<dbReference type="EMBL" id="AYZO01000061">
    <property type="protein sequence ID" value="KRN08924.1"/>
    <property type="molecule type" value="Genomic_DNA"/>
</dbReference>
<comment type="similarity">
    <text evidence="5 14">In the C-terminal section; belongs to the HTP reductase family.</text>
</comment>
<feature type="binding site" evidence="16">
    <location>
        <position position="197"/>
    </location>
    <ligand>
        <name>NADP(+)</name>
        <dbReference type="ChEBI" id="CHEBI:58349"/>
    </ligand>
</feature>
<feature type="binding site" evidence="16">
    <location>
        <position position="201"/>
    </location>
    <ligand>
        <name>NADP(+)</name>
        <dbReference type="ChEBI" id="CHEBI:58349"/>
    </ligand>
</feature>
<keyword evidence="14 19" id="KW-0378">Hydrolase</keyword>
<dbReference type="EMBL" id="CAKC01000083">
    <property type="protein sequence ID" value="CCI87600.1"/>
    <property type="molecule type" value="Genomic_DNA"/>
</dbReference>
<sequence length="350" mass="39293">MDQDHQFMELALKEAEKGRYQTWQNPMVGAVIVKNGQILATGYHHHFGENHAERDAISKLSPEQLSNSTLYVTLEPCCHYGKQPPCADLIVASHIKRVVIAQIDPHSLVTGKGIQRLKDAGIKVTLGVMTDEATHLNEFYSFFYQHQRPWITLKQAVSLDFKIGYPHQRTSITNQTVNDKVHAERSDYQAILIGSTTALVDDPTLHASEPSDFPPVRVVLDRQGRLADRSDLRLFSDQEVATWIFTKQPERFSSLPDHVKLLQTTGDISDIVKQLADAGIQSVYVEGGAKIHEAFWQSGMVDELLAYISPQFLGQNGISAFMPTSPYKFNDVSFQQLANNIRIEGKITHV</sequence>
<dbReference type="RefSeq" id="WP_008473875.1">
    <property type="nucleotide sequence ID" value="NZ_AYZO01000061.1"/>
</dbReference>
<dbReference type="Gene3D" id="3.40.430.10">
    <property type="entry name" value="Dihydrofolate Reductase, subunit A"/>
    <property type="match status" value="1"/>
</dbReference>
<feature type="domain" description="CMP/dCMP-type deaminase" evidence="18">
    <location>
        <begin position="2"/>
        <end position="116"/>
    </location>
</feature>
<evidence type="ECO:0000313" key="22">
    <source>
        <dbReference type="Proteomes" id="UP000051521"/>
    </source>
</evidence>
<dbReference type="STRING" id="1423751.FC38_GL001652"/>
<dbReference type="EC" id="3.5.4.26" evidence="14"/>
<comment type="caution">
    <text evidence="19">The sequence shown here is derived from an EMBL/GenBank/DDBJ whole genome shotgun (WGS) entry which is preliminary data.</text>
</comment>
<comment type="cofactor">
    <cofactor evidence="14 17">
        <name>Zn(2+)</name>
        <dbReference type="ChEBI" id="CHEBI:29105"/>
    </cofactor>
    <text evidence="14 17">Binds 1 zinc ion.</text>
</comment>